<dbReference type="Proteomes" id="UP000694920">
    <property type="component" value="Unplaced"/>
</dbReference>
<organism evidence="6 7">
    <name type="scientific">Cephus cinctus</name>
    <name type="common">Wheat stem sawfly</name>
    <dbReference type="NCBI Taxonomy" id="211228"/>
    <lineage>
        <taxon>Eukaryota</taxon>
        <taxon>Metazoa</taxon>
        <taxon>Ecdysozoa</taxon>
        <taxon>Arthropoda</taxon>
        <taxon>Hexapoda</taxon>
        <taxon>Insecta</taxon>
        <taxon>Pterygota</taxon>
        <taxon>Neoptera</taxon>
        <taxon>Endopterygota</taxon>
        <taxon>Hymenoptera</taxon>
        <taxon>Cephoidea</taxon>
        <taxon>Cephidae</taxon>
        <taxon>Cephus</taxon>
    </lineage>
</organism>
<dbReference type="Gene3D" id="2.170.270.10">
    <property type="entry name" value="SET domain"/>
    <property type="match status" value="1"/>
</dbReference>
<dbReference type="GO" id="GO:0008270">
    <property type="term" value="F:zinc ion binding"/>
    <property type="evidence" value="ECO:0007669"/>
    <property type="project" value="UniProtKB-KW"/>
</dbReference>
<evidence type="ECO:0000256" key="2">
    <source>
        <dbReference type="ARBA" id="ARBA00022771"/>
    </source>
</evidence>
<evidence type="ECO:0000313" key="8">
    <source>
        <dbReference type="RefSeq" id="XP_024940973.1"/>
    </source>
</evidence>
<dbReference type="CDD" id="cd20071">
    <property type="entry name" value="SET_SMYD"/>
    <property type="match status" value="1"/>
</dbReference>
<dbReference type="Pfam" id="PF01753">
    <property type="entry name" value="zf-MYND"/>
    <property type="match status" value="1"/>
</dbReference>
<dbReference type="PANTHER" id="PTHR46455">
    <property type="entry name" value="SET AND MYND DOMAIN CONTAINING, ARTHROPOD-SPECIFIC, MEMBER 4, ISOFORM A"/>
    <property type="match status" value="1"/>
</dbReference>
<evidence type="ECO:0000259" key="5">
    <source>
        <dbReference type="PROSITE" id="PS50865"/>
    </source>
</evidence>
<keyword evidence="1" id="KW-0479">Metal-binding</keyword>
<feature type="domain" description="MYND-type" evidence="5">
    <location>
        <begin position="16"/>
        <end position="52"/>
    </location>
</feature>
<evidence type="ECO:0000313" key="7">
    <source>
        <dbReference type="RefSeq" id="XP_015595619.1"/>
    </source>
</evidence>
<evidence type="ECO:0000313" key="6">
    <source>
        <dbReference type="Proteomes" id="UP000694920"/>
    </source>
</evidence>
<dbReference type="SUPFAM" id="SSF82199">
    <property type="entry name" value="SET domain"/>
    <property type="match status" value="1"/>
</dbReference>
<keyword evidence="6" id="KW-1185">Reference proteome</keyword>
<proteinExistence type="predicted"/>
<dbReference type="RefSeq" id="XP_024940973.1">
    <property type="nucleotide sequence ID" value="XM_025085205.1"/>
</dbReference>
<sequence length="487" mass="54413">MEGECRWQNNCIRGSCRICGNEGGLRCSNCRMQFYCSKDHQLTDWPDHREICIAWKIQESPELGRYLIASKDLYPGDTIIAEDPIIWGPALHTDEIICIGCGYKNPTSTCPTCRWPSCKSTCEGLKNVNGHGIECKLLAKAKMLPRCEIILPLRILLLRPFDQKRWKTLIKLQSHEDSRGSGTEAYEEVKKLADQMSPLLSLDPESKKILPKVCGIIDVNALETNPPEGTVALYKTACLLEHSCVANTKHSFNLEINGKPSIKVEAATSVKKGDHLSINYTHALWSTRARRDHLYATKYFLCDCKRCADPTELGSHLGTLKCSCENGWVLPKDPLNQDTDWSCDKCLCVLSSAEVLEITYKLEQEVEDALAIASKEVLGNILTRLELLLHPGHQHCISIAHSLIQLLSPEDPRKSELCKRIINTTSIIDPHGVRLGLYTAVALRELATCPGENKTDLLVKAIRLLYNEPANSPGQKLSSLMEQQLIS</sequence>
<dbReference type="AlphaFoldDB" id="A0AAJ7BVU0"/>
<dbReference type="Gene3D" id="6.10.140.2220">
    <property type="match status" value="2"/>
</dbReference>
<dbReference type="KEGG" id="ccin:107267924"/>
<dbReference type="SUPFAM" id="SSF144232">
    <property type="entry name" value="HIT/MYND zinc finger-like"/>
    <property type="match status" value="1"/>
</dbReference>
<dbReference type="InterPro" id="IPR053010">
    <property type="entry name" value="SET_SmydA-8"/>
</dbReference>
<accession>A0AAJ7BVU0</accession>
<dbReference type="RefSeq" id="XP_015595619.1">
    <property type="nucleotide sequence ID" value="XM_015740133.2"/>
</dbReference>
<evidence type="ECO:0000256" key="4">
    <source>
        <dbReference type="PROSITE-ProRule" id="PRU00134"/>
    </source>
</evidence>
<dbReference type="InterPro" id="IPR002893">
    <property type="entry name" value="Znf_MYND"/>
</dbReference>
<keyword evidence="2 4" id="KW-0863">Zinc-finger</keyword>
<dbReference type="GeneID" id="107267924"/>
<protein>
    <submittedName>
        <fullName evidence="7 8">Protein msta</fullName>
    </submittedName>
</protein>
<reference evidence="7 8" key="1">
    <citation type="submission" date="2025-04" db="UniProtKB">
        <authorList>
            <consortium name="RefSeq"/>
        </authorList>
    </citation>
    <scope>IDENTIFICATION</scope>
</reference>
<gene>
    <name evidence="7 8" type="primary">LOC107267924</name>
</gene>
<dbReference type="Gene3D" id="1.10.220.160">
    <property type="match status" value="1"/>
</dbReference>
<dbReference type="InterPro" id="IPR046341">
    <property type="entry name" value="SET_dom_sf"/>
</dbReference>
<dbReference type="CTD" id="35538"/>
<evidence type="ECO:0000256" key="3">
    <source>
        <dbReference type="ARBA" id="ARBA00022833"/>
    </source>
</evidence>
<keyword evidence="3" id="KW-0862">Zinc</keyword>
<dbReference type="PANTHER" id="PTHR46455:SF2">
    <property type="entry name" value="AT24727P"/>
    <property type="match status" value="1"/>
</dbReference>
<evidence type="ECO:0000256" key="1">
    <source>
        <dbReference type="ARBA" id="ARBA00022723"/>
    </source>
</evidence>
<dbReference type="PROSITE" id="PS50865">
    <property type="entry name" value="ZF_MYND_2"/>
    <property type="match status" value="1"/>
</dbReference>
<name>A0AAJ7BVU0_CEPCN</name>